<keyword evidence="3" id="KW-0032">Aminotransferase</keyword>
<dbReference type="InterPro" id="IPR005814">
    <property type="entry name" value="Aminotrans_3"/>
</dbReference>
<feature type="region of interest" description="Disordered" evidence="7">
    <location>
        <begin position="38"/>
        <end position="60"/>
    </location>
</feature>
<dbReference type="InterPro" id="IPR015424">
    <property type="entry name" value="PyrdxlP-dep_Trfase"/>
</dbReference>
<dbReference type="GO" id="GO:0005739">
    <property type="term" value="C:mitochondrion"/>
    <property type="evidence" value="ECO:0007669"/>
    <property type="project" value="TreeGrafter"/>
</dbReference>
<dbReference type="PANTHER" id="PTHR43206:SF1">
    <property type="entry name" value="4-AMINOBUTYRATE AMINOTRANSFERASE, MITOCHONDRIAL"/>
    <property type="match status" value="1"/>
</dbReference>
<gene>
    <name evidence="8" type="ORF">TSIB3V08_LOCUS9615</name>
</gene>
<dbReference type="InterPro" id="IPR015421">
    <property type="entry name" value="PyrdxlP-dep_Trfase_major"/>
</dbReference>
<dbReference type="GO" id="GO:0008483">
    <property type="term" value="F:transaminase activity"/>
    <property type="evidence" value="ECO:0007669"/>
    <property type="project" value="UniProtKB-KW"/>
</dbReference>
<dbReference type="PANTHER" id="PTHR43206">
    <property type="entry name" value="AMINOTRANSFERASE"/>
    <property type="match status" value="1"/>
</dbReference>
<dbReference type="Gene3D" id="3.90.1150.10">
    <property type="entry name" value="Aspartate Aminotransferase, domain 1"/>
    <property type="match status" value="1"/>
</dbReference>
<dbReference type="EMBL" id="OC005705">
    <property type="protein sequence ID" value="CAD7265582.1"/>
    <property type="molecule type" value="Genomic_DNA"/>
</dbReference>
<evidence type="ECO:0000256" key="2">
    <source>
        <dbReference type="ARBA" id="ARBA00008954"/>
    </source>
</evidence>
<keyword evidence="4" id="KW-0808">Transferase</keyword>
<dbReference type="SUPFAM" id="SSF53383">
    <property type="entry name" value="PLP-dependent transferases"/>
    <property type="match status" value="1"/>
</dbReference>
<dbReference type="InterPro" id="IPR015422">
    <property type="entry name" value="PyrdxlP-dep_Trfase_small"/>
</dbReference>
<proteinExistence type="inferred from homology"/>
<evidence type="ECO:0000256" key="3">
    <source>
        <dbReference type="ARBA" id="ARBA00022576"/>
    </source>
</evidence>
<comment type="similarity">
    <text evidence="2 6">Belongs to the class-III pyridoxal-phosphate-dependent aminotransferase family.</text>
</comment>
<evidence type="ECO:0000313" key="8">
    <source>
        <dbReference type="EMBL" id="CAD7265582.1"/>
    </source>
</evidence>
<comment type="cofactor">
    <cofactor evidence="1">
        <name>pyridoxal 5'-phosphate</name>
        <dbReference type="ChEBI" id="CHEBI:597326"/>
    </cofactor>
</comment>
<protein>
    <submittedName>
        <fullName evidence="8">Uncharacterized protein</fullName>
    </submittedName>
</protein>
<dbReference type="Pfam" id="PF00202">
    <property type="entry name" value="Aminotran_3"/>
    <property type="match status" value="1"/>
</dbReference>
<evidence type="ECO:0000256" key="7">
    <source>
        <dbReference type="SAM" id="MobiDB-lite"/>
    </source>
</evidence>
<evidence type="ECO:0000256" key="6">
    <source>
        <dbReference type="RuleBase" id="RU003560"/>
    </source>
</evidence>
<evidence type="ECO:0000256" key="4">
    <source>
        <dbReference type="ARBA" id="ARBA00022679"/>
    </source>
</evidence>
<dbReference type="GO" id="GO:0009450">
    <property type="term" value="P:gamma-aminobutyric acid catabolic process"/>
    <property type="evidence" value="ECO:0007669"/>
    <property type="project" value="TreeGrafter"/>
</dbReference>
<accession>A0A7R9G4C4</accession>
<reference evidence="8" key="1">
    <citation type="submission" date="2020-11" db="EMBL/GenBank/DDBJ databases">
        <authorList>
            <person name="Tran Van P."/>
        </authorList>
    </citation>
    <scope>NUCLEOTIDE SEQUENCE</scope>
</reference>
<sequence>MSTVSYYLFGLYALSTNYDNGLGLGKVELEEVNPHLREGRVENHLGKTTPSSPDRDSNLDLPVLRSRASTRQVELEEVNPHLRGGESGKPFRKNHPTEIRTSISLSSAFELNTTSVLANYATEALEEMNPHFRGGRVENHLGKNHPKFTRARFEPRSPRPQQSSFNTTSVLANYATETGNISPSISLRAASSLVNGEPTSPVVKTPIPGPKSKQLLGELGLIQLQSFTTRIAAQSGSVQLFADYDRSLGNYLVDVDGNVLLDVYTQISSMPLGYNHPELIKLLDNPFNVVRVARYIHYLVVGTLNLSNSLDIQNPQTFQTFKSLKPSNLSNLQIPQTFKSLEPSNPSNLQISQTFKSLKPSNLSNLQISQTFKSFKPLEYSDP</sequence>
<keyword evidence="5 6" id="KW-0663">Pyridoxal phosphate</keyword>
<organism evidence="8">
    <name type="scientific">Timema shepardi</name>
    <name type="common">Walking stick</name>
    <dbReference type="NCBI Taxonomy" id="629360"/>
    <lineage>
        <taxon>Eukaryota</taxon>
        <taxon>Metazoa</taxon>
        <taxon>Ecdysozoa</taxon>
        <taxon>Arthropoda</taxon>
        <taxon>Hexapoda</taxon>
        <taxon>Insecta</taxon>
        <taxon>Pterygota</taxon>
        <taxon>Neoptera</taxon>
        <taxon>Polyneoptera</taxon>
        <taxon>Phasmatodea</taxon>
        <taxon>Timematodea</taxon>
        <taxon>Timematoidea</taxon>
        <taxon>Timematidae</taxon>
        <taxon>Timema</taxon>
    </lineage>
</organism>
<dbReference type="AlphaFoldDB" id="A0A7R9G4C4"/>
<evidence type="ECO:0000256" key="1">
    <source>
        <dbReference type="ARBA" id="ARBA00001933"/>
    </source>
</evidence>
<dbReference type="Gene3D" id="3.40.640.10">
    <property type="entry name" value="Type I PLP-dependent aspartate aminotransferase-like (Major domain)"/>
    <property type="match status" value="1"/>
</dbReference>
<dbReference type="GO" id="GO:0030170">
    <property type="term" value="F:pyridoxal phosphate binding"/>
    <property type="evidence" value="ECO:0007669"/>
    <property type="project" value="InterPro"/>
</dbReference>
<evidence type="ECO:0000256" key="5">
    <source>
        <dbReference type="ARBA" id="ARBA00022898"/>
    </source>
</evidence>
<name>A0A7R9G4C4_TIMSH</name>